<dbReference type="OrthoDB" id="1440979at2"/>
<gene>
    <name evidence="1" type="ORF">CA834_12755</name>
</gene>
<name>A0A265UPB6_9FLAO</name>
<proteinExistence type="predicted"/>
<protein>
    <submittedName>
        <fullName evidence="1">Uncharacterized protein</fullName>
    </submittedName>
</protein>
<evidence type="ECO:0000313" key="2">
    <source>
        <dbReference type="Proteomes" id="UP000216840"/>
    </source>
</evidence>
<dbReference type="EMBL" id="NGJN01000007">
    <property type="protein sequence ID" value="OZV67184.1"/>
    <property type="molecule type" value="Genomic_DNA"/>
</dbReference>
<dbReference type="Proteomes" id="UP000216840">
    <property type="component" value="Unassembled WGS sequence"/>
</dbReference>
<comment type="caution">
    <text evidence="1">The sequence shown here is derived from an EMBL/GenBank/DDBJ whole genome shotgun (WGS) entry which is preliminary data.</text>
</comment>
<reference evidence="1 2" key="1">
    <citation type="submission" date="2017-05" db="EMBL/GenBank/DDBJ databases">
        <title>The draft genome sequence of Idiomarina salinarum WNB302.</title>
        <authorList>
            <person name="Sun Y."/>
            <person name="Chen B."/>
            <person name="Du Z."/>
        </authorList>
    </citation>
    <scope>NUCLEOTIDE SEQUENCE [LARGE SCALE GENOMIC DNA]</scope>
    <source>
        <strain evidence="1 2">WNB302</strain>
    </source>
</reference>
<accession>A0A265UPB6</accession>
<organism evidence="1 2">
    <name type="scientific">Winogradskyella aurantia</name>
    <dbReference type="NCBI Taxonomy" id="1915063"/>
    <lineage>
        <taxon>Bacteria</taxon>
        <taxon>Pseudomonadati</taxon>
        <taxon>Bacteroidota</taxon>
        <taxon>Flavobacteriia</taxon>
        <taxon>Flavobacteriales</taxon>
        <taxon>Flavobacteriaceae</taxon>
        <taxon>Winogradskyella</taxon>
    </lineage>
</organism>
<sequence length="126" mass="14378">MKNLILPFLLFVGALGFSQSESIEDMEITKEKVERLGVVITVDSLEELESTFNIADIKNMFDLTSKDKTVSFELVCNGEPMSNGKKSHMSYKIEGSSNDEEAFLKRVETIKKVAIKHYKKYYKINN</sequence>
<evidence type="ECO:0000313" key="1">
    <source>
        <dbReference type="EMBL" id="OZV67184.1"/>
    </source>
</evidence>
<dbReference type="AlphaFoldDB" id="A0A265UPB6"/>
<dbReference type="RefSeq" id="WP_094969105.1">
    <property type="nucleotide sequence ID" value="NZ_NGJN01000007.1"/>
</dbReference>
<keyword evidence="2" id="KW-1185">Reference proteome</keyword>